<evidence type="ECO:0000313" key="3">
    <source>
        <dbReference type="EMBL" id="MBP2357497.1"/>
    </source>
</evidence>
<feature type="domain" description="Pyrroline-5-carboxylate reductase catalytic N-terminal" evidence="2">
    <location>
        <begin position="2"/>
        <end position="87"/>
    </location>
</feature>
<organism evidence="3 4">
    <name type="scientific">Kribbella aluminosa</name>
    <dbReference type="NCBI Taxonomy" id="416017"/>
    <lineage>
        <taxon>Bacteria</taxon>
        <taxon>Bacillati</taxon>
        <taxon>Actinomycetota</taxon>
        <taxon>Actinomycetes</taxon>
        <taxon>Propionibacteriales</taxon>
        <taxon>Kribbellaceae</taxon>
        <taxon>Kribbella</taxon>
    </lineage>
</organism>
<dbReference type="Proteomes" id="UP000755585">
    <property type="component" value="Unassembled WGS sequence"/>
</dbReference>
<gene>
    <name evidence="3" type="ORF">JOF29_008607</name>
</gene>
<keyword evidence="4" id="KW-1185">Reference proteome</keyword>
<evidence type="ECO:0000256" key="1">
    <source>
        <dbReference type="ARBA" id="ARBA00023002"/>
    </source>
</evidence>
<sequence>MRIGTLGNGMMAEALAGGWVRAGHDVMIGGRSVERAAAVAERVGAAAGTLEEAAEYGEVVLLAVPAEVAVEVARLVLDGTTLIDCTNAVDHRDFTLAQDSVAEAISAAVGPGVSVVKAFNLAADTVWRNPPAGLGVPICGDVLAGPGAPIRGTAGVEVVAELVRDLGCVPVAAGGLVRAKLLEATAVLAIGIWVGGGDVRGMFPPLAVAIGTVAPG</sequence>
<dbReference type="Gene3D" id="3.40.50.720">
    <property type="entry name" value="NAD(P)-binding Rossmann-like Domain"/>
    <property type="match status" value="1"/>
</dbReference>
<dbReference type="EMBL" id="JAGINT010000002">
    <property type="protein sequence ID" value="MBP2357497.1"/>
    <property type="molecule type" value="Genomic_DNA"/>
</dbReference>
<comment type="caution">
    <text evidence="3">The sequence shown here is derived from an EMBL/GenBank/DDBJ whole genome shotgun (WGS) entry which is preliminary data.</text>
</comment>
<dbReference type="Pfam" id="PF03807">
    <property type="entry name" value="F420_oxidored"/>
    <property type="match status" value="1"/>
</dbReference>
<dbReference type="InterPro" id="IPR051267">
    <property type="entry name" value="STEAP_metalloreductase"/>
</dbReference>
<evidence type="ECO:0000259" key="2">
    <source>
        <dbReference type="Pfam" id="PF03807"/>
    </source>
</evidence>
<dbReference type="RefSeq" id="WP_209699849.1">
    <property type="nucleotide sequence ID" value="NZ_BAAAVU010000018.1"/>
</dbReference>
<accession>A0ABS4V0W7</accession>
<reference evidence="3 4" key="1">
    <citation type="submission" date="2021-03" db="EMBL/GenBank/DDBJ databases">
        <title>Sequencing the genomes of 1000 actinobacteria strains.</title>
        <authorList>
            <person name="Klenk H.-P."/>
        </authorList>
    </citation>
    <scope>NUCLEOTIDE SEQUENCE [LARGE SCALE GENOMIC DNA]</scope>
    <source>
        <strain evidence="3 4">DSM 18824</strain>
    </source>
</reference>
<protein>
    <submittedName>
        <fullName evidence="3">Dinucleotide-binding enzyme</fullName>
    </submittedName>
</protein>
<proteinExistence type="predicted"/>
<dbReference type="SUPFAM" id="SSF51735">
    <property type="entry name" value="NAD(P)-binding Rossmann-fold domains"/>
    <property type="match status" value="1"/>
</dbReference>
<keyword evidence="1" id="KW-0560">Oxidoreductase</keyword>
<dbReference type="InterPro" id="IPR028939">
    <property type="entry name" value="P5C_Rdtase_cat_N"/>
</dbReference>
<dbReference type="InterPro" id="IPR036291">
    <property type="entry name" value="NAD(P)-bd_dom_sf"/>
</dbReference>
<evidence type="ECO:0000313" key="4">
    <source>
        <dbReference type="Proteomes" id="UP000755585"/>
    </source>
</evidence>
<dbReference type="PANTHER" id="PTHR14239">
    <property type="entry name" value="DUDULIN-RELATED"/>
    <property type="match status" value="1"/>
</dbReference>
<name>A0ABS4V0W7_9ACTN</name>